<proteinExistence type="predicted"/>
<feature type="transmembrane region" description="Helical" evidence="1">
    <location>
        <begin position="12"/>
        <end position="30"/>
    </location>
</feature>
<organism evidence="2 3">
    <name type="scientific">Cyclostephanos tholiformis</name>
    <dbReference type="NCBI Taxonomy" id="382380"/>
    <lineage>
        <taxon>Eukaryota</taxon>
        <taxon>Sar</taxon>
        <taxon>Stramenopiles</taxon>
        <taxon>Ochrophyta</taxon>
        <taxon>Bacillariophyta</taxon>
        <taxon>Coscinodiscophyceae</taxon>
        <taxon>Thalassiosirophycidae</taxon>
        <taxon>Stephanodiscales</taxon>
        <taxon>Stephanodiscaceae</taxon>
        <taxon>Cyclostephanos</taxon>
    </lineage>
</organism>
<evidence type="ECO:0000313" key="3">
    <source>
        <dbReference type="Proteomes" id="UP001530377"/>
    </source>
</evidence>
<keyword evidence="1" id="KW-1133">Transmembrane helix</keyword>
<keyword evidence="3" id="KW-1185">Reference proteome</keyword>
<dbReference type="EMBL" id="JALLPB020000188">
    <property type="protein sequence ID" value="KAL3815648.1"/>
    <property type="molecule type" value="Genomic_DNA"/>
</dbReference>
<feature type="transmembrane region" description="Helical" evidence="1">
    <location>
        <begin position="82"/>
        <end position="103"/>
    </location>
</feature>
<comment type="caution">
    <text evidence="2">The sequence shown here is derived from an EMBL/GenBank/DDBJ whole genome shotgun (WGS) entry which is preliminary data.</text>
</comment>
<name>A0ABD3RS04_9STRA</name>
<dbReference type="Proteomes" id="UP001530377">
    <property type="component" value="Unassembled WGS sequence"/>
</dbReference>
<feature type="transmembrane region" description="Helical" evidence="1">
    <location>
        <begin position="250"/>
        <end position="271"/>
    </location>
</feature>
<gene>
    <name evidence="2" type="ORF">ACHAXA_006923</name>
</gene>
<evidence type="ECO:0000313" key="2">
    <source>
        <dbReference type="EMBL" id="KAL3815648.1"/>
    </source>
</evidence>
<feature type="transmembrane region" description="Helical" evidence="1">
    <location>
        <begin position="283"/>
        <end position="307"/>
    </location>
</feature>
<keyword evidence="1" id="KW-0812">Transmembrane</keyword>
<feature type="transmembrane region" description="Helical" evidence="1">
    <location>
        <begin position="216"/>
        <end position="238"/>
    </location>
</feature>
<protein>
    <submittedName>
        <fullName evidence="2">Uncharacterized protein</fullName>
    </submittedName>
</protein>
<accession>A0ABD3RS04</accession>
<evidence type="ECO:0000256" key="1">
    <source>
        <dbReference type="SAM" id="Phobius"/>
    </source>
</evidence>
<dbReference type="AlphaFoldDB" id="A0ABD3RS04"/>
<reference evidence="2 3" key="1">
    <citation type="submission" date="2024-10" db="EMBL/GenBank/DDBJ databases">
        <title>Updated reference genomes for cyclostephanoid diatoms.</title>
        <authorList>
            <person name="Roberts W.R."/>
            <person name="Alverson A.J."/>
        </authorList>
    </citation>
    <scope>NUCLEOTIDE SEQUENCE [LARGE SCALE GENOMIC DNA]</scope>
    <source>
        <strain evidence="2 3">AJA228-03</strain>
    </source>
</reference>
<sequence length="323" mass="34447">MIASASSNLVPTALLSSGFALAFGVSFLLWRDMMNEADEGNGDDGGDGERMGDWFLSLSSKATTEKVDEEVAAASRTIRARLLLHLSVFGGLCLAGQAGGYYLSKRAPFLGLSAAAVNVHNVLACFSALIKEEGGSGMMIRSAMTWPVRSFRERDGNERHDRRLDLTPFVYRLGAMASLMRCIPLCKCIFALASSLLHGGVTESNAVINDARQLCLQVASLASLTLFAGASNALYTATSACNRHFHHHPFFATLSGMLGVGCLGVGGTMLFESFVLLRVPASAILSQAVLGGVLLTTYGIFASWIAVMGFERLIKEQSAYSPL</sequence>
<keyword evidence="1" id="KW-0472">Membrane</keyword>
<feature type="transmembrane region" description="Helical" evidence="1">
    <location>
        <begin position="109"/>
        <end position="130"/>
    </location>
</feature>